<dbReference type="SUPFAM" id="SSF56645">
    <property type="entry name" value="Acyl-CoA dehydrogenase NM domain-like"/>
    <property type="match status" value="1"/>
</dbReference>
<dbReference type="Proteomes" id="UP000054623">
    <property type="component" value="Unassembled WGS sequence"/>
</dbReference>
<dbReference type="GO" id="GO:0016627">
    <property type="term" value="F:oxidoreductase activity, acting on the CH-CH group of donors"/>
    <property type="evidence" value="ECO:0007669"/>
    <property type="project" value="InterPro"/>
</dbReference>
<evidence type="ECO:0000313" key="10">
    <source>
        <dbReference type="EMBL" id="KTE93708.1"/>
    </source>
</evidence>
<reference evidence="10 11" key="1">
    <citation type="submission" date="2015-12" db="EMBL/GenBank/DDBJ databases">
        <title>Draft Genome Sequence of Desulfitobacterium hafniense Strain DH, a Sulfate-reducing Bacterium Isolated from Paddy Soils.</title>
        <authorList>
            <person name="Bao P."/>
            <person name="Zhang X."/>
            <person name="Li G."/>
        </authorList>
    </citation>
    <scope>NUCLEOTIDE SEQUENCE [LARGE SCALE GENOMIC DNA]</scope>
    <source>
        <strain evidence="10 11">DH</strain>
    </source>
</reference>
<evidence type="ECO:0000256" key="1">
    <source>
        <dbReference type="ARBA" id="ARBA00001974"/>
    </source>
</evidence>
<evidence type="ECO:0000313" key="11">
    <source>
        <dbReference type="Proteomes" id="UP000054623"/>
    </source>
</evidence>
<evidence type="ECO:0000259" key="9">
    <source>
        <dbReference type="Pfam" id="PF12806"/>
    </source>
</evidence>
<comment type="cofactor">
    <cofactor evidence="1 6">
        <name>FAD</name>
        <dbReference type="ChEBI" id="CHEBI:57692"/>
    </cofactor>
</comment>
<evidence type="ECO:0000256" key="4">
    <source>
        <dbReference type="ARBA" id="ARBA00022827"/>
    </source>
</evidence>
<dbReference type="GO" id="GO:0005886">
    <property type="term" value="C:plasma membrane"/>
    <property type="evidence" value="ECO:0007669"/>
    <property type="project" value="TreeGrafter"/>
</dbReference>
<dbReference type="SUPFAM" id="SSF47203">
    <property type="entry name" value="Acyl-CoA dehydrogenase C-terminal domain-like"/>
    <property type="match status" value="1"/>
</dbReference>
<evidence type="ECO:0000256" key="6">
    <source>
        <dbReference type="RuleBase" id="RU362125"/>
    </source>
</evidence>
<comment type="similarity">
    <text evidence="2 6">Belongs to the acyl-CoA dehydrogenase family.</text>
</comment>
<protein>
    <submittedName>
        <fullName evidence="10">Acyl-CoA dehydrogenase</fullName>
    </submittedName>
</protein>
<feature type="domain" description="Acyl-CoA dehydrogenase/oxidase C-terminal" evidence="7">
    <location>
        <begin position="295"/>
        <end position="459"/>
    </location>
</feature>
<dbReference type="PANTHER" id="PTHR42803">
    <property type="entry name" value="ACYL-COA DEHYDROGENASE"/>
    <property type="match status" value="1"/>
</dbReference>
<evidence type="ECO:0000256" key="2">
    <source>
        <dbReference type="ARBA" id="ARBA00009347"/>
    </source>
</evidence>
<dbReference type="RefSeq" id="WP_005815907.1">
    <property type="nucleotide sequence ID" value="NZ_CABKQQ010000055.1"/>
</dbReference>
<dbReference type="EMBL" id="LOCK01000001">
    <property type="protein sequence ID" value="KTE93708.1"/>
    <property type="molecule type" value="Genomic_DNA"/>
</dbReference>
<dbReference type="Gene3D" id="2.40.110.20">
    <property type="match status" value="1"/>
</dbReference>
<dbReference type="PANTHER" id="PTHR42803:SF1">
    <property type="entry name" value="BROAD-SPECIFICITY LINEAR ACYL-COA DEHYDROGENASE FADE5"/>
    <property type="match status" value="1"/>
</dbReference>
<evidence type="ECO:0000259" key="7">
    <source>
        <dbReference type="Pfam" id="PF00441"/>
    </source>
</evidence>
<accession>A0A0W1JPQ9</accession>
<gene>
    <name evidence="10" type="ORF">AT727_01775</name>
</gene>
<dbReference type="Pfam" id="PF02770">
    <property type="entry name" value="Acyl-CoA_dh_M"/>
    <property type="match status" value="1"/>
</dbReference>
<dbReference type="Pfam" id="PF00441">
    <property type="entry name" value="Acyl-CoA_dh_1"/>
    <property type="match status" value="1"/>
</dbReference>
<dbReference type="Pfam" id="PF12806">
    <property type="entry name" value="Acyl-CoA_dh_C"/>
    <property type="match status" value="1"/>
</dbReference>
<sequence>MTLAGKNFLYDLRELKFVLKEWLDMDKIFSLPDYRDYYSREEIDPIIDTTYRICRDEISLINEDSDKIGAHFKDGKVITPDSFKKAYKTINDAGLGPSNADREAEGHLPYTLVQANYEILSHAGLAFTGFWGLNSGAISLIQQHGSEFIKQKFLPKMCEGQWAGTMNLTEPGAGTDVGANITKAFATDEPGIYKIKGNKLFITAGDHDLCENFIHLVLARTEGARPGTAGLSLFVVPKYWVNDDGSLGEFNDVITTGIEEKMGQHGSPTCSLTYGENDNCRGYIIGDPPDESGKGQGIAQMFVMMNEERLNTGIQGLAAASQAFNLAREYAKIRVQGTKFTDPKGPKVRIVEHEDVRRMLMLQKSCIEAIRALILKSCYYLDLSHDSEDPAEREFADGMFQISNPMCKAYATDMAWPLIAEAIQVHGGYGYVSEYQVEQAARDVKICSIWEGTNFIQSLDLVGRKFSMNKGKVFRNWLDDIAAFIESNETEKDFEIEFKILKDAFQEYEGIIGQLQNYMQEGKAQMMPLFSTRILHASSMLYCSRLIMDQGLLANKQLNEIGERHPDAKFYKGKIASARFYIKNVLPEIFVIRKVFEIGDTSAIDIDEESLG</sequence>
<feature type="domain" description="Acyl-CoA oxidase/dehydrogenase middle" evidence="8">
    <location>
        <begin position="166"/>
        <end position="273"/>
    </location>
</feature>
<comment type="caution">
    <text evidence="10">The sequence shown here is derived from an EMBL/GenBank/DDBJ whole genome shotgun (WGS) entry which is preliminary data.</text>
</comment>
<proteinExistence type="inferred from homology"/>
<evidence type="ECO:0000259" key="8">
    <source>
        <dbReference type="Pfam" id="PF02770"/>
    </source>
</evidence>
<keyword evidence="3 6" id="KW-0285">Flavoprotein</keyword>
<dbReference type="InterPro" id="IPR009100">
    <property type="entry name" value="AcylCoA_DH/oxidase_NM_dom_sf"/>
</dbReference>
<keyword evidence="5 6" id="KW-0560">Oxidoreductase</keyword>
<keyword evidence="4 6" id="KW-0274">FAD</keyword>
<dbReference type="AlphaFoldDB" id="A0A0W1JPQ9"/>
<feature type="domain" description="Acetyl-CoA dehydrogenase-like C-terminal" evidence="9">
    <location>
        <begin position="477"/>
        <end position="607"/>
    </location>
</feature>
<evidence type="ECO:0000256" key="3">
    <source>
        <dbReference type="ARBA" id="ARBA00022630"/>
    </source>
</evidence>
<evidence type="ECO:0000256" key="5">
    <source>
        <dbReference type="ARBA" id="ARBA00023002"/>
    </source>
</evidence>
<dbReference type="InterPro" id="IPR052166">
    <property type="entry name" value="Diverse_Acyl-CoA_DH"/>
</dbReference>
<dbReference type="InterPro" id="IPR036250">
    <property type="entry name" value="AcylCo_DH-like_C"/>
</dbReference>
<dbReference type="Gene3D" id="1.20.140.10">
    <property type="entry name" value="Butyryl-CoA Dehydrogenase, subunit A, domain 3"/>
    <property type="match status" value="1"/>
</dbReference>
<dbReference type="InterPro" id="IPR009075">
    <property type="entry name" value="AcylCo_DH/oxidase_C"/>
</dbReference>
<name>A0A0W1JPQ9_DESHA</name>
<organism evidence="10 11">
    <name type="scientific">Desulfitobacterium hafniense</name>
    <name type="common">Desulfitobacterium frappieri</name>
    <dbReference type="NCBI Taxonomy" id="49338"/>
    <lineage>
        <taxon>Bacteria</taxon>
        <taxon>Bacillati</taxon>
        <taxon>Bacillota</taxon>
        <taxon>Clostridia</taxon>
        <taxon>Eubacteriales</taxon>
        <taxon>Desulfitobacteriaceae</taxon>
        <taxon>Desulfitobacterium</taxon>
    </lineage>
</organism>
<dbReference type="InterPro" id="IPR025878">
    <property type="entry name" value="Acyl-CoA_dh-like_C_dom"/>
</dbReference>
<dbReference type="InterPro" id="IPR006091">
    <property type="entry name" value="Acyl-CoA_Oxase/DH_mid-dom"/>
</dbReference>